<protein>
    <recommendedName>
        <fullName evidence="2">DUF3854 domain-containing protein</fullName>
    </recommendedName>
</protein>
<evidence type="ECO:0000259" key="2">
    <source>
        <dbReference type="Pfam" id="PF12965"/>
    </source>
</evidence>
<organism evidence="3 4">
    <name type="scientific">Trichormus variabilis NIES-23</name>
    <dbReference type="NCBI Taxonomy" id="1973479"/>
    <lineage>
        <taxon>Bacteria</taxon>
        <taxon>Bacillati</taxon>
        <taxon>Cyanobacteriota</taxon>
        <taxon>Cyanophyceae</taxon>
        <taxon>Nostocales</taxon>
        <taxon>Nostocaceae</taxon>
        <taxon>Trichormus</taxon>
    </lineage>
</organism>
<accession>A0A1Z4KUD5</accession>
<name>A0A1Z4KUD5_ANAVA</name>
<evidence type="ECO:0000313" key="3">
    <source>
        <dbReference type="EMBL" id="BAY72609.1"/>
    </source>
</evidence>
<proteinExistence type="predicted"/>
<sequence length="1227" mass="136892">MFDERHLQLTSAYAYSSKYFIRTVIYPLAKYIDKYLQQKAEDSINKKLYWETGKQTYAMSQDGNGGWKWEKYDPTANKFVSPPMDEQGHTASTFAEAVSHDLNKTASSSTVIDNNTTDSITQPIKAQTEEINSLAKSSGLKIQTDNQTFVTYLKTNGKIGFSLIDEQTNKIVADQEFITQLQIDVNKYLSECFQTLAINPETLNEDIYNSLKDCLTSFLSPQTPTIAKKDNQIENSEVNQLKKDITQDIPQSPEHIDPPHWQELVVGSAIAPGIASMNFESLHFNQARGVHEAWDLLMTSDKIPRTNTGRVSGGILKAYSYLDNTDGWWCNAGIDPRHFQNLTPGETANTKEWGCYKPDKPRPKTEKKDGLSLVVPGKFTKYEHPLGTEKSIFLLDVPDKIAQNIYSKAGVNPTDSERTSGFWYCVWKHNIPVTITEGAKKAASLLSQGHAAIGLAGINGGYYKTKKLENPIDNEIKPNVTESDAVIELLEIESDEVEVVDENQADNAQPQGHPTHFLHPELAVFATKGRDFKICFDFDTKPETKRNVDAATLRTGQLLEATGGKVSVISLPGPDKGVDDFIVERGREAFDQLLAQSLPLEQWNDKCHLELRSTIKLKDGTTKTVGDKNQTVAISQDNVALQTPINQSPQENLIAQILSEPVDLPAQQNKSPDESPKIPASELNISPCNFQIETSSPSAESSQLQHQSTQKNTHPSSLAQSKQQQSNNNAAPHSQQQQSPPSNTTNMHSSSTNSTTQNQQIPQQQETDDKRSWFPWKRKPIMETPLPEIPHWAKTQDVTLYKQNFQRRKLHHQENQAIATVAVALVKKYGVKNNESGKELTYVADAFVIQKKGEDYTISRRHDGKELMSFMADRWGGVNRVNLGQDFNTKNYPINILPIERQEFLLVADHLKGGKELPSLDDDPRKLASVLSSVSPSGTHNILENFKQSQLLQIMMGTIRNFEKDDLTLANYRILFRQGTGGKSTLQLFKAEQNGLITREAVRFEFERTPTGMTHQVKKMAINEADLEKLSLLAQKLHINYKALFGDPNTSRDIDLPIHPAIKSQLDKLTPPQPQDHPSPTSASVDSLISTKQESRGRGEAGEEIRAGGDFTNISSPASPASPASPDADQSLSDLLSKLEKTGKLTIGEQRQIYHELLIKSQLQQENNGTTDISLPPINIVLDDLIKQRQLLINDTYSAKVEVVSQQSPQQHTPQQSVATNSPELEF</sequence>
<dbReference type="EMBL" id="AP018217">
    <property type="protein sequence ID" value="BAY72609.1"/>
    <property type="molecule type" value="Genomic_DNA"/>
</dbReference>
<evidence type="ECO:0000256" key="1">
    <source>
        <dbReference type="SAM" id="MobiDB-lite"/>
    </source>
</evidence>
<feature type="compositionally biased region" description="Polar residues" evidence="1">
    <location>
        <begin position="1078"/>
        <end position="1092"/>
    </location>
</feature>
<feature type="compositionally biased region" description="Low complexity" evidence="1">
    <location>
        <begin position="1204"/>
        <end position="1218"/>
    </location>
</feature>
<feature type="domain" description="DUF3854" evidence="2">
    <location>
        <begin position="511"/>
        <end position="588"/>
    </location>
</feature>
<feature type="compositionally biased region" description="Polar residues" evidence="1">
    <location>
        <begin position="692"/>
        <end position="715"/>
    </location>
</feature>
<dbReference type="AlphaFoldDB" id="A0A1Z4KUD5"/>
<dbReference type="PANTHER" id="PTHR34985:SF1">
    <property type="entry name" value="SLR0554 PROTEIN"/>
    <property type="match status" value="1"/>
</dbReference>
<gene>
    <name evidence="3" type="ORF">NIES23_54370</name>
</gene>
<dbReference type="Pfam" id="PF12965">
    <property type="entry name" value="DUF3854"/>
    <property type="match status" value="2"/>
</dbReference>
<feature type="domain" description="DUF3854" evidence="2">
    <location>
        <begin position="422"/>
        <end position="468"/>
    </location>
</feature>
<feature type="compositionally biased region" description="Basic and acidic residues" evidence="1">
    <location>
        <begin position="1093"/>
        <end position="1107"/>
    </location>
</feature>
<feature type="region of interest" description="Disordered" evidence="1">
    <location>
        <begin position="1204"/>
        <end position="1227"/>
    </location>
</feature>
<feature type="compositionally biased region" description="Low complexity" evidence="1">
    <location>
        <begin position="716"/>
        <end position="765"/>
    </location>
</feature>
<dbReference type="Proteomes" id="UP000217507">
    <property type="component" value="Plasmid Plasmid1 dna"/>
</dbReference>
<feature type="region of interest" description="Disordered" evidence="1">
    <location>
        <begin position="1066"/>
        <end position="1131"/>
    </location>
</feature>
<geneLocation type="plasmid" evidence="3">
    <name>plasmid1</name>
</geneLocation>
<evidence type="ECO:0000313" key="4">
    <source>
        <dbReference type="Proteomes" id="UP000217507"/>
    </source>
</evidence>
<feature type="compositionally biased region" description="Low complexity" evidence="1">
    <location>
        <begin position="1115"/>
        <end position="1131"/>
    </location>
</feature>
<dbReference type="PANTHER" id="PTHR34985">
    <property type="entry name" value="SLR0554 PROTEIN"/>
    <property type="match status" value="1"/>
</dbReference>
<keyword evidence="3" id="KW-0614">Plasmid</keyword>
<dbReference type="InterPro" id="IPR024385">
    <property type="entry name" value="DUF3854"/>
</dbReference>
<reference evidence="3 4" key="1">
    <citation type="submission" date="2017-06" db="EMBL/GenBank/DDBJ databases">
        <title>Genome sequencing of cyanobaciteial culture collection at National Institute for Environmental Studies (NIES).</title>
        <authorList>
            <person name="Hirose Y."/>
            <person name="Shimura Y."/>
            <person name="Fujisawa T."/>
            <person name="Nakamura Y."/>
            <person name="Kawachi M."/>
        </authorList>
    </citation>
    <scope>NUCLEOTIDE SEQUENCE [LARGE SCALE GENOMIC DNA]</scope>
    <source>
        <strain evidence="3 4">NIES-23</strain>
        <plasmid evidence="4">Plasmid Plasmid1 dna</plasmid>
    </source>
</reference>
<feature type="region of interest" description="Disordered" evidence="1">
    <location>
        <begin position="692"/>
        <end position="774"/>
    </location>
</feature>